<dbReference type="PRINTS" id="PR00420">
    <property type="entry name" value="RNGMNOXGNASE"/>
</dbReference>
<feature type="domain" description="Amine oxidase" evidence="2">
    <location>
        <begin position="91"/>
        <end position="348"/>
    </location>
</feature>
<evidence type="ECO:0000313" key="3">
    <source>
        <dbReference type="EMBL" id="SEF76662.1"/>
    </source>
</evidence>
<feature type="domain" description="Amine oxidase" evidence="2">
    <location>
        <begin position="13"/>
        <end position="77"/>
    </location>
</feature>
<dbReference type="InterPro" id="IPR050703">
    <property type="entry name" value="Flavin_MAO"/>
</dbReference>
<dbReference type="InterPro" id="IPR002937">
    <property type="entry name" value="Amino_oxidase"/>
</dbReference>
<dbReference type="SUPFAM" id="SSF51905">
    <property type="entry name" value="FAD/NAD(P)-binding domain"/>
    <property type="match status" value="1"/>
</dbReference>
<dbReference type="SUPFAM" id="SSF54373">
    <property type="entry name" value="FAD-linked reductases, C-terminal domain"/>
    <property type="match status" value="1"/>
</dbReference>
<evidence type="ECO:0000256" key="1">
    <source>
        <dbReference type="ARBA" id="ARBA00005995"/>
    </source>
</evidence>
<name>A0A1H5UNL9_9FLAO</name>
<sequence>MKKEKVILIGAGLCGLYTAYLLQKKGIEVLLLEANTRIGGRIKTITGTTGVTMEMGATWFGNQHRHLLEVLNILELPYFRQHTQGISLFETMSFVPPQKFEISDSEEPSFRIKGGTAKLIEKLISEIGMQHIKTQTKITAIKEDNNQLIVIDAAGNSYSADKVISTIPPNLLVNSVVFEPNLPDAFIQLAKKTHTWMGESIKFSVEYTTPFWRQNHYSGTLFSQASIIQEMYDHSTADNSGFALKGFLNGGTAVLSLEERKEKVIAQLTTFFGLEANDYVAYYENVWREEPLTFQPYEQLVLAHQNNGHSLFKNPLQNGKLYVSGAETATQNPGYMDGAIFAAKTIAAQF</sequence>
<dbReference type="Proteomes" id="UP000236737">
    <property type="component" value="Unassembled WGS sequence"/>
</dbReference>
<dbReference type="AlphaFoldDB" id="A0A1H5UNL9"/>
<dbReference type="RefSeq" id="WP_103999074.1">
    <property type="nucleotide sequence ID" value="NZ_FNVP01000002.1"/>
</dbReference>
<protein>
    <submittedName>
        <fullName evidence="3">Monoamine oxidase</fullName>
    </submittedName>
</protein>
<evidence type="ECO:0000259" key="2">
    <source>
        <dbReference type="Pfam" id="PF01593"/>
    </source>
</evidence>
<dbReference type="EMBL" id="FNVP01000002">
    <property type="protein sequence ID" value="SEF76662.1"/>
    <property type="molecule type" value="Genomic_DNA"/>
</dbReference>
<gene>
    <name evidence="3" type="ORF">SAMN04488130_102347</name>
</gene>
<accession>A0A1H5UNL9</accession>
<reference evidence="4" key="1">
    <citation type="submission" date="2016-10" db="EMBL/GenBank/DDBJ databases">
        <authorList>
            <person name="Varghese N."/>
            <person name="Submissions S."/>
        </authorList>
    </citation>
    <scope>NUCLEOTIDE SEQUENCE [LARGE SCALE GENOMIC DNA]</scope>
    <source>
        <strain evidence="4">CGMCC 1.9230</strain>
    </source>
</reference>
<keyword evidence="4" id="KW-1185">Reference proteome</keyword>
<dbReference type="PANTHER" id="PTHR43563:SF1">
    <property type="entry name" value="AMINE OXIDASE [FLAVIN-CONTAINING] B"/>
    <property type="match status" value="1"/>
</dbReference>
<dbReference type="OrthoDB" id="56323at2"/>
<proteinExistence type="inferred from homology"/>
<evidence type="ECO:0000313" key="4">
    <source>
        <dbReference type="Proteomes" id="UP000236737"/>
    </source>
</evidence>
<organism evidence="3 4">
    <name type="scientific">Flavobacterium urumqiense</name>
    <dbReference type="NCBI Taxonomy" id="935224"/>
    <lineage>
        <taxon>Bacteria</taxon>
        <taxon>Pseudomonadati</taxon>
        <taxon>Bacteroidota</taxon>
        <taxon>Flavobacteriia</taxon>
        <taxon>Flavobacteriales</taxon>
        <taxon>Flavobacteriaceae</taxon>
        <taxon>Flavobacterium</taxon>
    </lineage>
</organism>
<comment type="similarity">
    <text evidence="1">Belongs to the flavin monoamine oxidase family.</text>
</comment>
<dbReference type="InterPro" id="IPR036188">
    <property type="entry name" value="FAD/NAD-bd_sf"/>
</dbReference>
<dbReference type="Pfam" id="PF01593">
    <property type="entry name" value="Amino_oxidase"/>
    <property type="match status" value="2"/>
</dbReference>
<dbReference type="Gene3D" id="3.50.50.60">
    <property type="entry name" value="FAD/NAD(P)-binding domain"/>
    <property type="match status" value="2"/>
</dbReference>
<dbReference type="PANTHER" id="PTHR43563">
    <property type="entry name" value="AMINE OXIDASE"/>
    <property type="match status" value="1"/>
</dbReference>
<dbReference type="GO" id="GO:0016491">
    <property type="term" value="F:oxidoreductase activity"/>
    <property type="evidence" value="ECO:0007669"/>
    <property type="project" value="InterPro"/>
</dbReference>